<dbReference type="InterPro" id="IPR055412">
    <property type="entry name" value="UVB_sens_C"/>
</dbReference>
<feature type="domain" description="Protein root UVB sensitive/RUS" evidence="7">
    <location>
        <begin position="40"/>
        <end position="270"/>
    </location>
</feature>
<feature type="transmembrane region" description="Helical" evidence="6">
    <location>
        <begin position="204"/>
        <end position="220"/>
    </location>
</feature>
<evidence type="ECO:0000256" key="3">
    <source>
        <dbReference type="ARBA" id="ARBA00022692"/>
    </source>
</evidence>
<evidence type="ECO:0000256" key="4">
    <source>
        <dbReference type="ARBA" id="ARBA00022989"/>
    </source>
</evidence>
<dbReference type="GO" id="GO:0016020">
    <property type="term" value="C:membrane"/>
    <property type="evidence" value="ECO:0007669"/>
    <property type="project" value="UniProtKB-SubCell"/>
</dbReference>
<dbReference type="Pfam" id="PF24160">
    <property type="entry name" value="UVB_sens_C"/>
    <property type="match status" value="1"/>
</dbReference>
<comment type="similarity">
    <text evidence="2">Belongs to the RUS1 family.</text>
</comment>
<keyword evidence="4 6" id="KW-1133">Transmembrane helix</keyword>
<dbReference type="AlphaFoldDB" id="A0AAE1ZA93"/>
<reference evidence="9" key="1">
    <citation type="submission" date="2022-04" db="EMBL/GenBank/DDBJ databases">
        <authorList>
            <person name="Xu L."/>
            <person name="Lv Z."/>
        </authorList>
    </citation>
    <scope>NUCLEOTIDE SEQUENCE</scope>
    <source>
        <strain evidence="9">LV_2022a</strain>
    </source>
</reference>
<evidence type="ECO:0000313" key="9">
    <source>
        <dbReference type="EMBL" id="KAK4470085.1"/>
    </source>
</evidence>
<dbReference type="EMBL" id="JALJAT010000004">
    <property type="protein sequence ID" value="KAK4470085.1"/>
    <property type="molecule type" value="Genomic_DNA"/>
</dbReference>
<gene>
    <name evidence="9" type="ORF">MN116_005671</name>
</gene>
<keyword evidence="3 6" id="KW-0812">Transmembrane</keyword>
<evidence type="ECO:0000313" key="10">
    <source>
        <dbReference type="Proteomes" id="UP001292079"/>
    </source>
</evidence>
<dbReference type="PANTHER" id="PTHR12770">
    <property type="entry name" value="RUS1 FAMILY PROTEIN C16ORF58"/>
    <property type="match status" value="1"/>
</dbReference>
<evidence type="ECO:0000256" key="5">
    <source>
        <dbReference type="ARBA" id="ARBA00023136"/>
    </source>
</evidence>
<dbReference type="InterPro" id="IPR054549">
    <property type="entry name" value="UVB_sens_RUS_dom"/>
</dbReference>
<name>A0AAE1ZA93_SCHME</name>
<evidence type="ECO:0000256" key="2">
    <source>
        <dbReference type="ARBA" id="ARBA00007558"/>
    </source>
</evidence>
<comment type="subcellular location">
    <subcellularLocation>
        <location evidence="1">Membrane</location>
    </subcellularLocation>
</comment>
<reference evidence="9" key="2">
    <citation type="journal article" date="2023" name="Infect Dis Poverty">
        <title>Chromosome-scale genome of the human blood fluke Schistosoma mekongi and its implications for public health.</title>
        <authorList>
            <person name="Zhou M."/>
            <person name="Xu L."/>
            <person name="Xu D."/>
            <person name="Chen W."/>
            <person name="Khan J."/>
            <person name="Hu Y."/>
            <person name="Huang H."/>
            <person name="Wei H."/>
            <person name="Zhang Y."/>
            <person name="Chusongsang P."/>
            <person name="Tanasarnprasert K."/>
            <person name="Hu X."/>
            <person name="Limpanont Y."/>
            <person name="Lv Z."/>
        </authorList>
    </citation>
    <scope>NUCLEOTIDE SEQUENCE</scope>
    <source>
        <strain evidence="9">LV_2022a</strain>
    </source>
</reference>
<dbReference type="Proteomes" id="UP001292079">
    <property type="component" value="Unassembled WGS sequence"/>
</dbReference>
<feature type="domain" description="Root UVB sensitive protein C-terminal" evidence="8">
    <location>
        <begin position="308"/>
        <end position="466"/>
    </location>
</feature>
<dbReference type="PANTHER" id="PTHR12770:SF31">
    <property type="entry name" value="RUS FAMILY MEMBER 1"/>
    <property type="match status" value="1"/>
</dbReference>
<keyword evidence="10" id="KW-1185">Reference proteome</keyword>
<evidence type="ECO:0000259" key="8">
    <source>
        <dbReference type="Pfam" id="PF24160"/>
    </source>
</evidence>
<accession>A0AAE1ZA93</accession>
<dbReference type="Pfam" id="PF04884">
    <property type="entry name" value="UVB_sens_prot"/>
    <property type="match status" value="1"/>
</dbReference>
<proteinExistence type="inferred from homology"/>
<dbReference type="InterPro" id="IPR006968">
    <property type="entry name" value="RUS_fam"/>
</dbReference>
<protein>
    <submittedName>
        <fullName evidence="9">Uncharacterized protein</fullName>
    </submittedName>
</protein>
<keyword evidence="5 6" id="KW-0472">Membrane</keyword>
<comment type="caution">
    <text evidence="9">The sequence shown here is derived from an EMBL/GenBank/DDBJ whole genome shotgun (WGS) entry which is preliminary data.</text>
</comment>
<organism evidence="9 10">
    <name type="scientific">Schistosoma mekongi</name>
    <name type="common">Parasitic worm</name>
    <dbReference type="NCBI Taxonomy" id="38744"/>
    <lineage>
        <taxon>Eukaryota</taxon>
        <taxon>Metazoa</taxon>
        <taxon>Spiralia</taxon>
        <taxon>Lophotrochozoa</taxon>
        <taxon>Platyhelminthes</taxon>
        <taxon>Trematoda</taxon>
        <taxon>Digenea</taxon>
        <taxon>Strigeidida</taxon>
        <taxon>Schistosomatoidea</taxon>
        <taxon>Schistosomatidae</taxon>
        <taxon>Schistosoma</taxon>
    </lineage>
</organism>
<evidence type="ECO:0000259" key="7">
    <source>
        <dbReference type="Pfam" id="PF04884"/>
    </source>
</evidence>
<feature type="transmembrane region" description="Helical" evidence="6">
    <location>
        <begin position="226"/>
        <end position="244"/>
    </location>
</feature>
<sequence length="469" mass="53347">MVSKVFVESYGDEISRVFTLEKSQNRRFSTLFGLHLSWVTFKKFFLPVGYPSSVSDDYLEYQIWDTIQAFASSITGALASQAVLIGVGVGNSSATILGASLTWMFKDGSGMIGRILFAGYHGSNLDSDCKFWRFVADIFNDCALFLELISPLFDYLFIPLLCLANVLKSLVGVAGSATRAAIVQHQAIDNNLADVSAKDGSQETLSNLMAWFLNFILLYMVTGNQILIWLCFICCTAIHLYCNYRAVKCLKLRTFNRTRFHLAIQSWFEQQLCDVTSSNLLLNNTSNNNNNLSKHILMSKSFPHVVWVNEREPIMYKTDQPNIKMGCSLYSLPVEGQMLLPDLVPLCEKSNYILYCSNWRAVQQGDSSIPITMYIILFSDSKPLDQLRAMLHVELITFIAKHHSNMISSSNKFLNEIINAKSYVEFLQFILNFVDYLWNPFMNSLKCNQHWSLTSFQLASDIWRLNLNK</sequence>
<evidence type="ECO:0000256" key="1">
    <source>
        <dbReference type="ARBA" id="ARBA00004370"/>
    </source>
</evidence>
<evidence type="ECO:0000256" key="6">
    <source>
        <dbReference type="SAM" id="Phobius"/>
    </source>
</evidence>